<proteinExistence type="predicted"/>
<dbReference type="AlphaFoldDB" id="A0A2C9UW74"/>
<reference evidence="1" key="1">
    <citation type="submission" date="2016-02" db="EMBL/GenBank/DDBJ databases">
        <title>WGS assembly of Manihot esculenta.</title>
        <authorList>
            <person name="Bredeson J.V."/>
            <person name="Prochnik S.E."/>
            <person name="Lyons J.B."/>
            <person name="Schmutz J."/>
            <person name="Grimwood J."/>
            <person name="Vrebalov J."/>
            <person name="Bart R.S."/>
            <person name="Amuge T."/>
            <person name="Ferguson M.E."/>
            <person name="Green R."/>
            <person name="Putnam N."/>
            <person name="Stites J."/>
            <person name="Rounsley S."/>
            <person name="Rokhsar D.S."/>
        </authorList>
    </citation>
    <scope>NUCLEOTIDE SEQUENCE [LARGE SCALE GENOMIC DNA]</scope>
    <source>
        <tissue evidence="1">Leaf</tissue>
    </source>
</reference>
<name>A0A2C9UW74_MANES</name>
<accession>A0A2C9UW74</accession>
<dbReference type="EMBL" id="CM004398">
    <property type="protein sequence ID" value="OAY35392.1"/>
    <property type="molecule type" value="Genomic_DNA"/>
</dbReference>
<organism evidence="1">
    <name type="scientific">Manihot esculenta</name>
    <name type="common">Cassava</name>
    <name type="synonym">Jatropha manihot</name>
    <dbReference type="NCBI Taxonomy" id="3983"/>
    <lineage>
        <taxon>Eukaryota</taxon>
        <taxon>Viridiplantae</taxon>
        <taxon>Streptophyta</taxon>
        <taxon>Embryophyta</taxon>
        <taxon>Tracheophyta</taxon>
        <taxon>Spermatophyta</taxon>
        <taxon>Magnoliopsida</taxon>
        <taxon>eudicotyledons</taxon>
        <taxon>Gunneridae</taxon>
        <taxon>Pentapetalae</taxon>
        <taxon>rosids</taxon>
        <taxon>fabids</taxon>
        <taxon>Malpighiales</taxon>
        <taxon>Euphorbiaceae</taxon>
        <taxon>Crotonoideae</taxon>
        <taxon>Manihoteae</taxon>
        <taxon>Manihot</taxon>
    </lineage>
</organism>
<protein>
    <submittedName>
        <fullName evidence="1">Uncharacterized protein</fullName>
    </submittedName>
</protein>
<evidence type="ECO:0000313" key="1">
    <source>
        <dbReference type="EMBL" id="OAY35392.1"/>
    </source>
</evidence>
<gene>
    <name evidence="1" type="ORF">MANES_12G097900</name>
</gene>
<sequence length="53" mass="6396">MHFVKPDFKKNSKKLITADKMCGISEESWLVYQEKINSYFRQSEQRNTHCKEN</sequence>